<reference evidence="6 7" key="1">
    <citation type="submission" date="2024-02" db="EMBL/GenBank/DDBJ databases">
        <authorList>
            <person name="Daric V."/>
            <person name="Darras S."/>
        </authorList>
    </citation>
    <scope>NUCLEOTIDE SEQUENCE [LARGE SCALE GENOMIC DNA]</scope>
</reference>
<comment type="similarity">
    <text evidence="1 3">Belongs to the ETS family.</text>
</comment>
<dbReference type="InterPro" id="IPR036390">
    <property type="entry name" value="WH_DNA-bd_sf"/>
</dbReference>
<dbReference type="PROSITE" id="PS50061">
    <property type="entry name" value="ETS_DOMAIN_3"/>
    <property type="match status" value="1"/>
</dbReference>
<dbReference type="SUPFAM" id="SSF46785">
    <property type="entry name" value="Winged helix' DNA-binding domain"/>
    <property type="match status" value="1"/>
</dbReference>
<dbReference type="InterPro" id="IPR036388">
    <property type="entry name" value="WH-like_DNA-bd_sf"/>
</dbReference>
<sequence>MFSQAEFEEKVPHGVVLWAHLQLLNAAQKQTTEKEAPMLEKSNAEIEASLESDAKTALEASQYTHDDSLISVQMTKPKRQNTERSYQSCTTRPCNSGNSYFLWEFLLALLQDPITCPRYIRWVDVDRGIFKITDSRMVSWLWGQHKKKPEMNYETMGRALRYYYQKGIMRKVDGHRLMYQFRELPKSMNVIEKGIIEIGPDGKVSPIELDEEGWPEIPSSRLKSLCVPSIPPLSEGAPALAKLLQSVDSVTSRSELHKAPARVTQAKIHPKLIHVTPDGIVMGVALGPASHFQASGATSLLQVENEPGEPTLLLTCDARNIVVPSSEVQFVSNYVVGPTQIKGEVVTVVSDNNQSPSVQELIANTDITSSLSAQKRILTELTCAETLPHDNLCLFSQAHVPKHKCRLMVANQVTEAYLPIPDDNGRKRVHPTSTWVPEVGYVDQENCTMTPAMLETLRKATVHIRPAVASKAGAVPSPARLFLKNLPNTGGNAKIIALPPTIVRTPLKPTLRSWVKTSPACTGTDSAGSNLFQRPQVTVEIEGGSEEEMELAGEEESSLPSRDRTVPADSQSSDESSGQDGSDLVTLPLSTTASGRHVLTFPKSVLDKAGVDVNTSLSADQSVSYIVTVSGDQIILTPEALVHQPEASRAQEVSSSNITNTSGALQPTTG</sequence>
<dbReference type="InterPro" id="IPR000418">
    <property type="entry name" value="Ets_dom"/>
</dbReference>
<evidence type="ECO:0000256" key="1">
    <source>
        <dbReference type="ARBA" id="ARBA00005562"/>
    </source>
</evidence>
<dbReference type="Gene3D" id="1.10.10.10">
    <property type="entry name" value="Winged helix-like DNA-binding domain superfamily/Winged helix DNA-binding domain"/>
    <property type="match status" value="1"/>
</dbReference>
<dbReference type="PANTHER" id="PTHR11849:SF191">
    <property type="entry name" value="ECDYSONE-INDUCED PROTEIN 74EF ISOFORM B"/>
    <property type="match status" value="1"/>
</dbReference>
<dbReference type="PROSITE" id="PS00345">
    <property type="entry name" value="ETS_DOMAIN_1"/>
    <property type="match status" value="1"/>
</dbReference>
<accession>A0ABP0H0C2</accession>
<evidence type="ECO:0000256" key="3">
    <source>
        <dbReference type="RuleBase" id="RU004019"/>
    </source>
</evidence>
<feature type="compositionally biased region" description="Acidic residues" evidence="4">
    <location>
        <begin position="544"/>
        <end position="557"/>
    </location>
</feature>
<comment type="subcellular location">
    <subcellularLocation>
        <location evidence="3">Nucleus</location>
    </subcellularLocation>
</comment>
<feature type="domain" description="ETS" evidence="5">
    <location>
        <begin position="100"/>
        <end position="182"/>
    </location>
</feature>
<dbReference type="InterPro" id="IPR046328">
    <property type="entry name" value="ETS_fam"/>
</dbReference>
<evidence type="ECO:0000313" key="7">
    <source>
        <dbReference type="Proteomes" id="UP001642483"/>
    </source>
</evidence>
<evidence type="ECO:0000259" key="5">
    <source>
        <dbReference type="PROSITE" id="PS50061"/>
    </source>
</evidence>
<protein>
    <recommendedName>
        <fullName evidence="5">ETS domain-containing protein</fullName>
    </recommendedName>
</protein>
<keyword evidence="2 3" id="KW-0238">DNA-binding</keyword>
<feature type="region of interest" description="Disordered" evidence="4">
    <location>
        <begin position="646"/>
        <end position="670"/>
    </location>
</feature>
<comment type="caution">
    <text evidence="6">The sequence shown here is derived from an EMBL/GenBank/DDBJ whole genome shotgun (WGS) entry which is preliminary data.</text>
</comment>
<dbReference type="EMBL" id="CAWYQH010000163">
    <property type="protein sequence ID" value="CAK8697445.1"/>
    <property type="molecule type" value="Genomic_DNA"/>
</dbReference>
<feature type="compositionally biased region" description="Polar residues" evidence="4">
    <location>
        <begin position="651"/>
        <end position="670"/>
    </location>
</feature>
<name>A0ABP0H0C2_CLALP</name>
<evidence type="ECO:0000313" key="6">
    <source>
        <dbReference type="EMBL" id="CAK8697445.1"/>
    </source>
</evidence>
<feature type="region of interest" description="Disordered" evidence="4">
    <location>
        <begin position="516"/>
        <end position="535"/>
    </location>
</feature>
<keyword evidence="3" id="KW-0539">Nucleus</keyword>
<dbReference type="SMART" id="SM00413">
    <property type="entry name" value="ETS"/>
    <property type="match status" value="1"/>
</dbReference>
<dbReference type="PRINTS" id="PR00454">
    <property type="entry name" value="ETSDOMAIN"/>
</dbReference>
<keyword evidence="7" id="KW-1185">Reference proteome</keyword>
<feature type="region of interest" description="Disordered" evidence="4">
    <location>
        <begin position="544"/>
        <end position="586"/>
    </location>
</feature>
<gene>
    <name evidence="6" type="ORF">CVLEPA_LOCUS30669</name>
</gene>
<feature type="compositionally biased region" description="Low complexity" evidence="4">
    <location>
        <begin position="569"/>
        <end position="583"/>
    </location>
</feature>
<organism evidence="6 7">
    <name type="scientific">Clavelina lepadiformis</name>
    <name type="common">Light-bulb sea squirt</name>
    <name type="synonym">Ascidia lepadiformis</name>
    <dbReference type="NCBI Taxonomy" id="159417"/>
    <lineage>
        <taxon>Eukaryota</taxon>
        <taxon>Metazoa</taxon>
        <taxon>Chordata</taxon>
        <taxon>Tunicata</taxon>
        <taxon>Ascidiacea</taxon>
        <taxon>Aplousobranchia</taxon>
        <taxon>Clavelinidae</taxon>
        <taxon>Clavelina</taxon>
    </lineage>
</organism>
<proteinExistence type="inferred from homology"/>
<evidence type="ECO:0000256" key="2">
    <source>
        <dbReference type="ARBA" id="ARBA00023125"/>
    </source>
</evidence>
<dbReference type="PROSITE" id="PS00346">
    <property type="entry name" value="ETS_DOMAIN_2"/>
    <property type="match status" value="1"/>
</dbReference>
<dbReference type="Proteomes" id="UP001642483">
    <property type="component" value="Unassembled WGS sequence"/>
</dbReference>
<dbReference type="PANTHER" id="PTHR11849">
    <property type="entry name" value="ETS"/>
    <property type="match status" value="1"/>
</dbReference>
<evidence type="ECO:0000256" key="4">
    <source>
        <dbReference type="SAM" id="MobiDB-lite"/>
    </source>
</evidence>
<dbReference type="Pfam" id="PF00178">
    <property type="entry name" value="Ets"/>
    <property type="match status" value="1"/>
</dbReference>